<gene>
    <name evidence="1" type="ORF">I6N95_01555</name>
</gene>
<organism evidence="1 2">
    <name type="scientific">Vagococcus allomyrinae</name>
    <dbReference type="NCBI Taxonomy" id="2794353"/>
    <lineage>
        <taxon>Bacteria</taxon>
        <taxon>Bacillati</taxon>
        <taxon>Bacillota</taxon>
        <taxon>Bacilli</taxon>
        <taxon>Lactobacillales</taxon>
        <taxon>Enterococcaceae</taxon>
        <taxon>Vagococcus</taxon>
    </lineage>
</organism>
<protein>
    <recommendedName>
        <fullName evidence="3">Sporulation protein Cse60</fullName>
    </recommendedName>
</protein>
<reference evidence="1" key="1">
    <citation type="submission" date="2020-12" db="EMBL/GenBank/DDBJ databases">
        <title>Vagococcus allomyrinae sp. nov. and Enterococcus lavae sp. nov., isolated from the larvae of Allomyrina dichotoma.</title>
        <authorList>
            <person name="Lee S.D."/>
        </authorList>
    </citation>
    <scope>NUCLEOTIDE SEQUENCE</scope>
    <source>
        <strain evidence="1">BWB3-3</strain>
    </source>
</reference>
<comment type="caution">
    <text evidence="1">The sequence shown here is derived from an EMBL/GenBank/DDBJ whole genome shotgun (WGS) entry which is preliminary data.</text>
</comment>
<evidence type="ECO:0000313" key="1">
    <source>
        <dbReference type="EMBL" id="MBP1039684.1"/>
    </source>
</evidence>
<evidence type="ECO:0000313" key="2">
    <source>
        <dbReference type="Proteomes" id="UP000674938"/>
    </source>
</evidence>
<evidence type="ECO:0008006" key="3">
    <source>
        <dbReference type="Google" id="ProtNLM"/>
    </source>
</evidence>
<name>A0A940P738_9ENTE</name>
<dbReference type="Proteomes" id="UP000674938">
    <property type="component" value="Unassembled WGS sequence"/>
</dbReference>
<dbReference type="AlphaFoldDB" id="A0A940P738"/>
<dbReference type="EMBL" id="JAEEGA010000001">
    <property type="protein sequence ID" value="MBP1039684.1"/>
    <property type="molecule type" value="Genomic_DNA"/>
</dbReference>
<dbReference type="RefSeq" id="WP_209524577.1">
    <property type="nucleotide sequence ID" value="NZ_JAEEGA010000001.1"/>
</dbReference>
<keyword evidence="2" id="KW-1185">Reference proteome</keyword>
<accession>A0A940P738</accession>
<proteinExistence type="predicted"/>
<sequence length="51" mass="5627">MQKVTAITSSDYSLIVSELEGLVEKGGTIVDFSVTYDTKEEEYALFVVYTG</sequence>